<feature type="compositionally biased region" description="Basic and acidic residues" evidence="1">
    <location>
        <begin position="204"/>
        <end position="215"/>
    </location>
</feature>
<keyword evidence="3" id="KW-1185">Reference proteome</keyword>
<feature type="compositionally biased region" description="Low complexity" evidence="1">
    <location>
        <begin position="181"/>
        <end position="195"/>
    </location>
</feature>
<protein>
    <submittedName>
        <fullName evidence="2">Uncharacterized protein</fullName>
    </submittedName>
</protein>
<evidence type="ECO:0000313" key="2">
    <source>
        <dbReference type="EMBL" id="MFC4718164.1"/>
    </source>
</evidence>
<organism evidence="2 3">
    <name type="scientific">Enterococcus lemanii</name>
    <dbReference type="NCBI Taxonomy" id="1159752"/>
    <lineage>
        <taxon>Bacteria</taxon>
        <taxon>Bacillati</taxon>
        <taxon>Bacillota</taxon>
        <taxon>Bacilli</taxon>
        <taxon>Lactobacillales</taxon>
        <taxon>Enterococcaceae</taxon>
        <taxon>Enterococcus</taxon>
    </lineage>
</organism>
<dbReference type="Proteomes" id="UP001595969">
    <property type="component" value="Unassembled WGS sequence"/>
</dbReference>
<dbReference type="RefSeq" id="WP_204655072.1">
    <property type="nucleotide sequence ID" value="NZ_JAFBFD010000054.1"/>
</dbReference>
<gene>
    <name evidence="2" type="ORF">ACFO5I_00045</name>
</gene>
<evidence type="ECO:0000256" key="1">
    <source>
        <dbReference type="SAM" id="MobiDB-lite"/>
    </source>
</evidence>
<comment type="caution">
    <text evidence="2">The sequence shown here is derived from an EMBL/GenBank/DDBJ whole genome shotgun (WGS) entry which is preliminary data.</text>
</comment>
<accession>A0ABV9MT14</accession>
<feature type="region of interest" description="Disordered" evidence="1">
    <location>
        <begin position="586"/>
        <end position="607"/>
    </location>
</feature>
<proteinExistence type="predicted"/>
<sequence length="607" mass="68622">MKRQTLFWSLIILVTLFLHFTPLATTHAYFTDSVSMDGSIKLQTGTLGVSVASEPEINLSNETNSDLAINVKNIGSLNGKITVRSIEGIANGAQLENLTEYLEIIQQDSNDYFIDSQKGMELNFKLIKKEKFKEIKEMKLIFLIRISQRNLESDEIGFRDDQTLEVKIINNSDNSSEDGSGDNTGDNNGSGSDNGNDNDQDTDLPEKEWPTEESFGNKEHYLEDNLYYSVVDNQLTTISTGRLYMKDASNRTDEAISERINYLKSNKFSLGQNLQVVEAMYVPDKGFIVEIGVKEAQEVQEAKFNWLELHSNWSEYFKNVDINKFGLPVLLDSDFLAIKSQKNKDAIIYASQLGTVVTMATPNDNNNLWGKRAVLPLKEKILRNYEISFGGTNPEYFAFEFVSDSQFRITQNGNESGKKAELIFKNAAGKIVYQRKVESVNTYSKSDISELINVFDIATKNLNLTKVAEEYKGQVSLFVKLPEHYLANYTLIHSQLGEGFKIVNTSYSDDTTQMKIDLEYQSATTPEHKQVRFQFYDALTHHYSDEFISYSENNTTVIEKLETIVNDSILTSEDLLSIESNQVSTSETDSITTDLVNLPTDSTTEEP</sequence>
<evidence type="ECO:0000313" key="3">
    <source>
        <dbReference type="Proteomes" id="UP001595969"/>
    </source>
</evidence>
<feature type="region of interest" description="Disordered" evidence="1">
    <location>
        <begin position="170"/>
        <end position="215"/>
    </location>
</feature>
<dbReference type="EMBL" id="JBHSGS010000001">
    <property type="protein sequence ID" value="MFC4718164.1"/>
    <property type="molecule type" value="Genomic_DNA"/>
</dbReference>
<name>A0ABV9MT14_9ENTE</name>
<reference evidence="3" key="1">
    <citation type="journal article" date="2019" name="Int. J. Syst. Evol. Microbiol.">
        <title>The Global Catalogue of Microorganisms (GCM) 10K type strain sequencing project: providing services to taxonomists for standard genome sequencing and annotation.</title>
        <authorList>
            <consortium name="The Broad Institute Genomics Platform"/>
            <consortium name="The Broad Institute Genome Sequencing Center for Infectious Disease"/>
            <person name="Wu L."/>
            <person name="Ma J."/>
        </authorList>
    </citation>
    <scope>NUCLEOTIDE SEQUENCE [LARGE SCALE GENOMIC DNA]</scope>
    <source>
        <strain evidence="3">CGMCC 1.19032</strain>
    </source>
</reference>